<organism evidence="3">
    <name type="scientific">Phaeomonas parva</name>
    <dbReference type="NCBI Taxonomy" id="124430"/>
    <lineage>
        <taxon>Eukaryota</taxon>
        <taxon>Sar</taxon>
        <taxon>Stramenopiles</taxon>
        <taxon>Ochrophyta</taxon>
        <taxon>Pinguiophyceae</taxon>
        <taxon>Pinguiochrysidales</taxon>
        <taxon>Pinguiochrysidaceae</taxon>
        <taxon>Phaeomonas</taxon>
    </lineage>
</organism>
<evidence type="ECO:0000313" key="3">
    <source>
        <dbReference type="EMBL" id="CAD9252824.1"/>
    </source>
</evidence>
<feature type="signal peptide" evidence="2">
    <location>
        <begin position="1"/>
        <end position="18"/>
    </location>
</feature>
<evidence type="ECO:0000256" key="2">
    <source>
        <dbReference type="SAM" id="SignalP"/>
    </source>
</evidence>
<evidence type="ECO:0000313" key="4">
    <source>
        <dbReference type="EMBL" id="CAD9252825.1"/>
    </source>
</evidence>
<sequence>MAMQHLLALIALAAGASAQCEVCNEDNYYEGDCGIWQQETDRWGDYNFLGICMENVCCASSEDDCCEPDAGPIAGTVIGIVVFIGMCIALCCLLCSCCPVYRNREAKRNNAKNANGADGV</sequence>
<evidence type="ECO:0000256" key="1">
    <source>
        <dbReference type="SAM" id="Phobius"/>
    </source>
</evidence>
<feature type="chain" id="PRO_5036192039" evidence="2">
    <location>
        <begin position="19"/>
        <end position="120"/>
    </location>
</feature>
<protein>
    <submittedName>
        <fullName evidence="3">Uncharacterized protein</fullName>
    </submittedName>
</protein>
<proteinExistence type="predicted"/>
<dbReference type="EMBL" id="HBGJ01017421">
    <property type="protein sequence ID" value="CAD9252825.1"/>
    <property type="molecule type" value="Transcribed_RNA"/>
</dbReference>
<keyword evidence="2" id="KW-0732">Signal</keyword>
<feature type="transmembrane region" description="Helical" evidence="1">
    <location>
        <begin position="77"/>
        <end position="101"/>
    </location>
</feature>
<keyword evidence="1" id="KW-0472">Membrane</keyword>
<name>A0A6U4FJ39_9STRA</name>
<keyword evidence="1" id="KW-0812">Transmembrane</keyword>
<keyword evidence="1" id="KW-1133">Transmembrane helix</keyword>
<accession>A0A6U4FJ39</accession>
<dbReference type="EMBL" id="HBGJ01017420">
    <property type="protein sequence ID" value="CAD9252824.1"/>
    <property type="molecule type" value="Transcribed_RNA"/>
</dbReference>
<reference evidence="3" key="1">
    <citation type="submission" date="2021-01" db="EMBL/GenBank/DDBJ databases">
        <authorList>
            <person name="Corre E."/>
            <person name="Pelletier E."/>
            <person name="Niang G."/>
            <person name="Scheremetjew M."/>
            <person name="Finn R."/>
            <person name="Kale V."/>
            <person name="Holt S."/>
            <person name="Cochrane G."/>
            <person name="Meng A."/>
            <person name="Brown T."/>
            <person name="Cohen L."/>
        </authorList>
    </citation>
    <scope>NUCLEOTIDE SEQUENCE</scope>
    <source>
        <strain evidence="3">CCMP2877</strain>
    </source>
</reference>
<dbReference type="AlphaFoldDB" id="A0A6U4FJ39"/>
<gene>
    <name evidence="3" type="ORF">PPAR1163_LOCUS11188</name>
    <name evidence="4" type="ORF">PPAR1163_LOCUS11189</name>
</gene>